<dbReference type="Proteomes" id="UP000664521">
    <property type="component" value="Unassembled WGS sequence"/>
</dbReference>
<protein>
    <recommendedName>
        <fullName evidence="8">FAD-binding domain-containing protein</fullName>
    </recommendedName>
</protein>
<evidence type="ECO:0000313" key="7">
    <source>
        <dbReference type="Proteomes" id="UP000664521"/>
    </source>
</evidence>
<keyword evidence="5" id="KW-0503">Monooxygenase</keyword>
<reference evidence="6" key="1">
    <citation type="submission" date="2021-03" db="EMBL/GenBank/DDBJ databases">
        <authorList>
            <person name="Tagirdzhanova G."/>
        </authorList>
    </citation>
    <scope>NUCLEOTIDE SEQUENCE</scope>
</reference>
<dbReference type="Gene3D" id="3.50.50.60">
    <property type="entry name" value="FAD/NAD(P)-binding domain"/>
    <property type="match status" value="1"/>
</dbReference>
<name>A0A8H3ILQ8_9LECA</name>
<organism evidence="6 7">
    <name type="scientific">Heterodermia speciosa</name>
    <dbReference type="NCBI Taxonomy" id="116794"/>
    <lineage>
        <taxon>Eukaryota</taxon>
        <taxon>Fungi</taxon>
        <taxon>Dikarya</taxon>
        <taxon>Ascomycota</taxon>
        <taxon>Pezizomycotina</taxon>
        <taxon>Lecanoromycetes</taxon>
        <taxon>OSLEUM clade</taxon>
        <taxon>Lecanoromycetidae</taxon>
        <taxon>Caliciales</taxon>
        <taxon>Physciaceae</taxon>
        <taxon>Heterodermia</taxon>
    </lineage>
</organism>
<gene>
    <name evidence="6" type="ORF">HETSPECPRED_004132</name>
</gene>
<evidence type="ECO:0000256" key="3">
    <source>
        <dbReference type="ARBA" id="ARBA00022827"/>
    </source>
</evidence>
<proteinExistence type="predicted"/>
<dbReference type="AlphaFoldDB" id="A0A8H3ILQ8"/>
<keyword evidence="2" id="KW-0285">Flavoprotein</keyword>
<keyword evidence="3" id="KW-0274">FAD</keyword>
<dbReference type="SUPFAM" id="SSF51905">
    <property type="entry name" value="FAD/NAD(P)-binding domain"/>
    <property type="match status" value="1"/>
</dbReference>
<evidence type="ECO:0000256" key="4">
    <source>
        <dbReference type="ARBA" id="ARBA00023002"/>
    </source>
</evidence>
<accession>A0A8H3ILQ8</accession>
<evidence type="ECO:0000313" key="6">
    <source>
        <dbReference type="EMBL" id="CAF9919985.1"/>
    </source>
</evidence>
<dbReference type="PRINTS" id="PR00420">
    <property type="entry name" value="RNGMNOXGNASE"/>
</dbReference>
<dbReference type="GO" id="GO:0004497">
    <property type="term" value="F:monooxygenase activity"/>
    <property type="evidence" value="ECO:0007669"/>
    <property type="project" value="UniProtKB-KW"/>
</dbReference>
<comment type="cofactor">
    <cofactor evidence="1">
        <name>FAD</name>
        <dbReference type="ChEBI" id="CHEBI:57692"/>
    </cofactor>
</comment>
<keyword evidence="4" id="KW-0560">Oxidoreductase</keyword>
<comment type="caution">
    <text evidence="6">The sequence shown here is derived from an EMBL/GenBank/DDBJ whole genome shotgun (WGS) entry which is preliminary data.</text>
</comment>
<evidence type="ECO:0008006" key="8">
    <source>
        <dbReference type="Google" id="ProtNLM"/>
    </source>
</evidence>
<keyword evidence="7" id="KW-1185">Reference proteome</keyword>
<sequence>MDPILIIGSGLGGLALAQGLYKSKIPFKIFERDQSNSIRSQGYRIRLYGEGLHALRSLLKDEIWSLFEETCAETVLGPLPNIDAYTCEISAADFGGHNPQAQISQSTQDTSTVDRGVLREVLTSGLDTHIVYGKMYTDYVPTETGIIARFADGTLETGSLLIGADGVASAVRRQYLPHLRVLDTRTLPIYGKTPLTESLRKRMLPEAMKCLSLVRDAKTNHTTLMEAIRFLPQDQRKDQRDLPQDYVYWVITPPSDDPSGGVQHKLVGGREAAELAKKTTSHWHSALRPLIELQDPSQTGMFRLLTFDPELLKQPWEANVLVTLIGDAVHAMLPSTASGAVTTLRDAELLCNLIKDQGVSIETIATYEERMRSYASDAVSSSATIGLLNFGMGALADSEAVSW</sequence>
<evidence type="ECO:0000256" key="5">
    <source>
        <dbReference type="ARBA" id="ARBA00023033"/>
    </source>
</evidence>
<dbReference type="PANTHER" id="PTHR47178">
    <property type="entry name" value="MONOOXYGENASE, FAD-BINDING"/>
    <property type="match status" value="1"/>
</dbReference>
<dbReference type="EMBL" id="CAJPDS010000025">
    <property type="protein sequence ID" value="CAF9919985.1"/>
    <property type="molecule type" value="Genomic_DNA"/>
</dbReference>
<evidence type="ECO:0000256" key="2">
    <source>
        <dbReference type="ARBA" id="ARBA00022630"/>
    </source>
</evidence>
<dbReference type="OrthoDB" id="655030at2759"/>
<dbReference type="InterPro" id="IPR036188">
    <property type="entry name" value="FAD/NAD-bd_sf"/>
</dbReference>
<dbReference type="PANTHER" id="PTHR47178:SF5">
    <property type="entry name" value="FAD-BINDING DOMAIN-CONTAINING PROTEIN"/>
    <property type="match status" value="1"/>
</dbReference>
<evidence type="ECO:0000256" key="1">
    <source>
        <dbReference type="ARBA" id="ARBA00001974"/>
    </source>
</evidence>